<keyword evidence="3 6" id="KW-0812">Transmembrane</keyword>
<protein>
    <submittedName>
        <fullName evidence="7">Tryptophan-rich sensory protein</fullName>
    </submittedName>
</protein>
<organism evidence="7 8">
    <name type="scientific">Candidatus Bilophila faecipullorum</name>
    <dbReference type="NCBI Taxonomy" id="2838482"/>
    <lineage>
        <taxon>Bacteria</taxon>
        <taxon>Pseudomonadati</taxon>
        <taxon>Thermodesulfobacteriota</taxon>
        <taxon>Desulfovibrionia</taxon>
        <taxon>Desulfovibrionales</taxon>
        <taxon>Desulfovibrionaceae</taxon>
        <taxon>Bilophila</taxon>
    </lineage>
</organism>
<evidence type="ECO:0000313" key="8">
    <source>
        <dbReference type="Proteomes" id="UP000824264"/>
    </source>
</evidence>
<comment type="similarity">
    <text evidence="2">Belongs to the TspO/BZRP family.</text>
</comment>
<name>A0A9D1R205_9BACT</name>
<dbReference type="GO" id="GO:0033013">
    <property type="term" value="P:tetrapyrrole metabolic process"/>
    <property type="evidence" value="ECO:0007669"/>
    <property type="project" value="UniProtKB-ARBA"/>
</dbReference>
<dbReference type="AlphaFoldDB" id="A0A9D1R205"/>
<dbReference type="EMBL" id="DXGI01000386">
    <property type="protein sequence ID" value="HIW79525.1"/>
    <property type="molecule type" value="Genomic_DNA"/>
</dbReference>
<dbReference type="FunFam" id="1.20.1260.100:FF:000001">
    <property type="entry name" value="translocator protein 2"/>
    <property type="match status" value="1"/>
</dbReference>
<dbReference type="PANTHER" id="PTHR10057:SF0">
    <property type="entry name" value="TRANSLOCATOR PROTEIN"/>
    <property type="match status" value="1"/>
</dbReference>
<accession>A0A9D1R205</accession>
<evidence type="ECO:0000256" key="1">
    <source>
        <dbReference type="ARBA" id="ARBA00004141"/>
    </source>
</evidence>
<dbReference type="InterPro" id="IPR004307">
    <property type="entry name" value="TspO_MBR"/>
</dbReference>
<dbReference type="PIRSF" id="PIRSF005859">
    <property type="entry name" value="PBR"/>
    <property type="match status" value="1"/>
</dbReference>
<evidence type="ECO:0000256" key="2">
    <source>
        <dbReference type="ARBA" id="ARBA00007524"/>
    </source>
</evidence>
<feature type="transmembrane region" description="Helical" evidence="6">
    <location>
        <begin position="131"/>
        <end position="151"/>
    </location>
</feature>
<evidence type="ECO:0000313" key="7">
    <source>
        <dbReference type="EMBL" id="HIW79525.1"/>
    </source>
</evidence>
<comment type="caution">
    <text evidence="7">The sequence shown here is derived from an EMBL/GenBank/DDBJ whole genome shotgun (WGS) entry which is preliminary data.</text>
</comment>
<dbReference type="Gene3D" id="1.20.1260.100">
    <property type="entry name" value="TspO/MBR protein"/>
    <property type="match status" value="1"/>
</dbReference>
<reference evidence="7" key="1">
    <citation type="journal article" date="2021" name="PeerJ">
        <title>Extensive microbial diversity within the chicken gut microbiome revealed by metagenomics and culture.</title>
        <authorList>
            <person name="Gilroy R."/>
            <person name="Ravi A."/>
            <person name="Getino M."/>
            <person name="Pursley I."/>
            <person name="Horton D.L."/>
            <person name="Alikhan N.F."/>
            <person name="Baker D."/>
            <person name="Gharbi K."/>
            <person name="Hall N."/>
            <person name="Watson M."/>
            <person name="Adriaenssens E.M."/>
            <person name="Foster-Nyarko E."/>
            <person name="Jarju S."/>
            <person name="Secka A."/>
            <person name="Antonio M."/>
            <person name="Oren A."/>
            <person name="Chaudhuri R.R."/>
            <person name="La Ragione R."/>
            <person name="Hildebrand F."/>
            <person name="Pallen M.J."/>
        </authorList>
    </citation>
    <scope>NUCLEOTIDE SEQUENCE</scope>
    <source>
        <strain evidence="7">ChiSxjej5B17-1746</strain>
    </source>
</reference>
<dbReference type="CDD" id="cd15904">
    <property type="entry name" value="TSPO_MBR"/>
    <property type="match status" value="1"/>
</dbReference>
<gene>
    <name evidence="7" type="ORF">H9874_10345</name>
</gene>
<feature type="transmembrane region" description="Helical" evidence="6">
    <location>
        <begin position="43"/>
        <end position="66"/>
    </location>
</feature>
<dbReference type="Pfam" id="PF03073">
    <property type="entry name" value="TspO_MBR"/>
    <property type="match status" value="1"/>
</dbReference>
<evidence type="ECO:0000256" key="6">
    <source>
        <dbReference type="SAM" id="Phobius"/>
    </source>
</evidence>
<dbReference type="Proteomes" id="UP000824264">
    <property type="component" value="Unassembled WGS sequence"/>
</dbReference>
<comment type="subcellular location">
    <subcellularLocation>
        <location evidence="1">Membrane</location>
        <topology evidence="1">Multi-pass membrane protein</topology>
    </subcellularLocation>
</comment>
<sequence length="153" mass="17385">MRFLPVFFGVFICLAVGFAGSLLQSDALRTWYPFLEKSALTPPGAVFGGVWTVLYIMMGVSIGLVWMRKATDYRGLTGLFALQLAFNFLWSVAFFLFRSPWAGMAAISALLPLIILYAVRSHTHNRLSAWLFLPYIFWVAFAWYLNLYVALHN</sequence>
<evidence type="ECO:0000256" key="4">
    <source>
        <dbReference type="ARBA" id="ARBA00022989"/>
    </source>
</evidence>
<feature type="transmembrane region" description="Helical" evidence="6">
    <location>
        <begin position="101"/>
        <end position="119"/>
    </location>
</feature>
<dbReference type="InterPro" id="IPR038330">
    <property type="entry name" value="TspO/MBR-related_sf"/>
</dbReference>
<evidence type="ECO:0000256" key="3">
    <source>
        <dbReference type="ARBA" id="ARBA00022692"/>
    </source>
</evidence>
<keyword evidence="4 6" id="KW-1133">Transmembrane helix</keyword>
<dbReference type="PANTHER" id="PTHR10057">
    <property type="entry name" value="PERIPHERAL-TYPE BENZODIAZEPINE RECEPTOR"/>
    <property type="match status" value="1"/>
</dbReference>
<feature type="transmembrane region" description="Helical" evidence="6">
    <location>
        <begin position="78"/>
        <end position="95"/>
    </location>
</feature>
<proteinExistence type="inferred from homology"/>
<reference evidence="7" key="2">
    <citation type="submission" date="2021-04" db="EMBL/GenBank/DDBJ databases">
        <authorList>
            <person name="Gilroy R."/>
        </authorList>
    </citation>
    <scope>NUCLEOTIDE SEQUENCE</scope>
    <source>
        <strain evidence="7">ChiSxjej5B17-1746</strain>
    </source>
</reference>
<keyword evidence="5 6" id="KW-0472">Membrane</keyword>
<dbReference type="GO" id="GO:0016020">
    <property type="term" value="C:membrane"/>
    <property type="evidence" value="ECO:0007669"/>
    <property type="project" value="UniProtKB-SubCell"/>
</dbReference>
<evidence type="ECO:0000256" key="5">
    <source>
        <dbReference type="ARBA" id="ARBA00023136"/>
    </source>
</evidence>